<feature type="binding site" evidence="7">
    <location>
        <position position="299"/>
    </location>
    <ligand>
        <name>[4Fe-4S] cluster</name>
        <dbReference type="ChEBI" id="CHEBI:49883"/>
    </ligand>
</feature>
<dbReference type="InterPro" id="IPR011005">
    <property type="entry name" value="Dihydropteroate_synth-like_sf"/>
</dbReference>
<accession>A0A9D1MQA8</accession>
<comment type="function">
    <text evidence="7">Converts 2C-methyl-D-erythritol 2,4-cyclodiphosphate (ME-2,4cPP) into 1-hydroxy-2-methyl-2-(E)-butenyl 4-diphosphate.</text>
</comment>
<dbReference type="SUPFAM" id="SSF51395">
    <property type="entry name" value="FMN-linked oxidoreductases"/>
    <property type="match status" value="1"/>
</dbReference>
<comment type="cofactor">
    <cofactor evidence="7">
        <name>[4Fe-4S] cluster</name>
        <dbReference type="ChEBI" id="CHEBI:49883"/>
    </cofactor>
    <text evidence="7">Binds 1 [4Fe-4S] cluster.</text>
</comment>
<dbReference type="PANTHER" id="PTHR30454">
    <property type="entry name" value="4-HYDROXY-3-METHYLBUT-2-EN-1-YL DIPHOSPHATE SYNTHASE"/>
    <property type="match status" value="1"/>
</dbReference>
<feature type="binding site" evidence="7">
    <location>
        <position position="306"/>
    </location>
    <ligand>
        <name>[4Fe-4S] cluster</name>
        <dbReference type="ChEBI" id="CHEBI:49883"/>
    </ligand>
</feature>
<dbReference type="PIRSF" id="PIRSF004640">
    <property type="entry name" value="IspG"/>
    <property type="match status" value="1"/>
</dbReference>
<dbReference type="GO" id="GO:0016114">
    <property type="term" value="P:terpenoid biosynthetic process"/>
    <property type="evidence" value="ECO:0007669"/>
    <property type="project" value="InterPro"/>
</dbReference>
<dbReference type="SUPFAM" id="SSF56014">
    <property type="entry name" value="Nitrite and sulphite reductase 4Fe-4S domain-like"/>
    <property type="match status" value="1"/>
</dbReference>
<feature type="binding site" evidence="7">
    <location>
        <position position="264"/>
    </location>
    <ligand>
        <name>[4Fe-4S] cluster</name>
        <dbReference type="ChEBI" id="CHEBI:49883"/>
    </ligand>
</feature>
<dbReference type="EC" id="1.17.7.3" evidence="7"/>
<sequence>MERHKTQKIKLGNLFVGGDAPIVVQSMTNTKTDDVIATVAQIKELTKAGCDAVRCAVPTKDAARALGQIKEQIDIPLIADIHFDYRLALAAIEAGVDGLRLNPGNIGDLKQVQAVVERAAQLELPIRIGVNAGSLPKDLLERYGHPTPEALVKAAWRHIKILEEIGYYNIKVSLKAHDVPLTIAAYRLMAKECDYPLHVGITEAGTINSGMIKSAVGIGSLLAEGIGDTIRVSLTGNPLQEIPVATQILKALGLRTNGPTLIACPTCGRTQISLEKLALEVEKRLEGIKAPLKVAVMGCIVNGPGEAREADIGIAGGNGEALLFKKGEIIQRVSEDMIIDVLFAEIDKMVLERKNN</sequence>
<dbReference type="GO" id="GO:0051539">
    <property type="term" value="F:4 iron, 4 sulfur cluster binding"/>
    <property type="evidence" value="ECO:0007669"/>
    <property type="project" value="UniProtKB-UniRule"/>
</dbReference>
<dbReference type="Pfam" id="PF04551">
    <property type="entry name" value="GcpE"/>
    <property type="match status" value="1"/>
</dbReference>
<keyword evidence="6 7" id="KW-0414">Isoprene biosynthesis</keyword>
<dbReference type="EMBL" id="DVNI01000070">
    <property type="protein sequence ID" value="HIU64305.1"/>
    <property type="molecule type" value="Genomic_DNA"/>
</dbReference>
<evidence type="ECO:0000313" key="11">
    <source>
        <dbReference type="Proteomes" id="UP000824099"/>
    </source>
</evidence>
<dbReference type="InterPro" id="IPR058579">
    <property type="entry name" value="IspG_C"/>
</dbReference>
<dbReference type="GO" id="GO:0019288">
    <property type="term" value="P:isopentenyl diphosphate biosynthetic process, methylerythritol 4-phosphate pathway"/>
    <property type="evidence" value="ECO:0007669"/>
    <property type="project" value="UniProtKB-UniRule"/>
</dbReference>
<comment type="catalytic activity">
    <reaction evidence="7">
        <text>(2E)-4-hydroxy-3-methylbut-2-enyl diphosphate + oxidized [flavodoxin] + H2O + 2 H(+) = 2-C-methyl-D-erythritol 2,4-cyclic diphosphate + reduced [flavodoxin]</text>
        <dbReference type="Rhea" id="RHEA:43604"/>
        <dbReference type="Rhea" id="RHEA-COMP:10622"/>
        <dbReference type="Rhea" id="RHEA-COMP:10623"/>
        <dbReference type="ChEBI" id="CHEBI:15377"/>
        <dbReference type="ChEBI" id="CHEBI:15378"/>
        <dbReference type="ChEBI" id="CHEBI:57618"/>
        <dbReference type="ChEBI" id="CHEBI:58210"/>
        <dbReference type="ChEBI" id="CHEBI:58483"/>
        <dbReference type="ChEBI" id="CHEBI:128753"/>
        <dbReference type="EC" id="1.17.7.3"/>
    </reaction>
</comment>
<evidence type="ECO:0000256" key="7">
    <source>
        <dbReference type="HAMAP-Rule" id="MF_00159"/>
    </source>
</evidence>
<feature type="domain" description="IspG TIM-barrel" evidence="8">
    <location>
        <begin position="6"/>
        <end position="245"/>
    </location>
</feature>
<dbReference type="GO" id="GO:0046429">
    <property type="term" value="F:4-hydroxy-3-methylbut-2-en-1-yl diphosphate synthase activity (ferredoxin)"/>
    <property type="evidence" value="ECO:0007669"/>
    <property type="project" value="UniProtKB-UniRule"/>
</dbReference>
<dbReference type="InterPro" id="IPR016425">
    <property type="entry name" value="IspG_bac"/>
</dbReference>
<dbReference type="InterPro" id="IPR045854">
    <property type="entry name" value="NO2/SO3_Rdtase_4Fe4S_sf"/>
</dbReference>
<reference evidence="10" key="2">
    <citation type="journal article" date="2021" name="PeerJ">
        <title>Extensive microbial diversity within the chicken gut microbiome revealed by metagenomics and culture.</title>
        <authorList>
            <person name="Gilroy R."/>
            <person name="Ravi A."/>
            <person name="Getino M."/>
            <person name="Pursley I."/>
            <person name="Horton D.L."/>
            <person name="Alikhan N.F."/>
            <person name="Baker D."/>
            <person name="Gharbi K."/>
            <person name="Hall N."/>
            <person name="Watson M."/>
            <person name="Adriaenssens E.M."/>
            <person name="Foster-Nyarko E."/>
            <person name="Jarju S."/>
            <person name="Secka A."/>
            <person name="Antonio M."/>
            <person name="Oren A."/>
            <person name="Chaudhuri R.R."/>
            <person name="La Ragione R."/>
            <person name="Hildebrand F."/>
            <person name="Pallen M.J."/>
        </authorList>
    </citation>
    <scope>NUCLEOTIDE SEQUENCE</scope>
    <source>
        <strain evidence="10">CHK160-1198</strain>
    </source>
</reference>
<evidence type="ECO:0000256" key="2">
    <source>
        <dbReference type="ARBA" id="ARBA00022723"/>
    </source>
</evidence>
<keyword evidence="3 7" id="KW-0560">Oxidoreductase</keyword>
<protein>
    <recommendedName>
        <fullName evidence="7">4-hydroxy-3-methylbut-2-en-1-yl diphosphate synthase (flavodoxin)</fullName>
        <ecNumber evidence="7">1.17.7.3</ecNumber>
    </recommendedName>
    <alternativeName>
        <fullName evidence="7">1-hydroxy-2-methyl-2-(E)-butenyl 4-diphosphate synthase</fullName>
    </alternativeName>
</protein>
<evidence type="ECO:0000313" key="10">
    <source>
        <dbReference type="EMBL" id="HIU64305.1"/>
    </source>
</evidence>
<keyword evidence="2 7" id="KW-0479">Metal-binding</keyword>
<proteinExistence type="inferred from homology"/>
<keyword evidence="5 7" id="KW-0411">Iron-sulfur</keyword>
<dbReference type="AlphaFoldDB" id="A0A9D1MQA8"/>
<comment type="pathway">
    <text evidence="7">Isoprenoid biosynthesis; isopentenyl diphosphate biosynthesis via DXP pathway; isopentenyl diphosphate from 1-deoxy-D-xylulose 5-phosphate: step 5/6.</text>
</comment>
<dbReference type="FunFam" id="3.20.20.20:FF:000001">
    <property type="entry name" value="4-hydroxy-3-methylbut-2-en-1-yl diphosphate synthase (flavodoxin)"/>
    <property type="match status" value="1"/>
</dbReference>
<feature type="domain" description="IspG C-terminal" evidence="9">
    <location>
        <begin position="261"/>
        <end position="347"/>
    </location>
</feature>
<evidence type="ECO:0000256" key="4">
    <source>
        <dbReference type="ARBA" id="ARBA00023004"/>
    </source>
</evidence>
<keyword evidence="1 7" id="KW-0004">4Fe-4S</keyword>
<feature type="binding site" evidence="7">
    <location>
        <position position="267"/>
    </location>
    <ligand>
        <name>[4Fe-4S] cluster</name>
        <dbReference type="ChEBI" id="CHEBI:49883"/>
    </ligand>
</feature>
<gene>
    <name evidence="7 10" type="primary">ispG</name>
    <name evidence="10" type="synonym">gcpE</name>
    <name evidence="10" type="ORF">IAB06_04625</name>
</gene>
<evidence type="ECO:0000256" key="1">
    <source>
        <dbReference type="ARBA" id="ARBA00022485"/>
    </source>
</evidence>
<dbReference type="InterPro" id="IPR004588">
    <property type="entry name" value="IspG_bac-typ"/>
</dbReference>
<comment type="caution">
    <text evidence="10">The sequence shown here is derived from an EMBL/GenBank/DDBJ whole genome shotgun (WGS) entry which is preliminary data.</text>
</comment>
<dbReference type="NCBIfam" id="NF001540">
    <property type="entry name" value="PRK00366.1"/>
    <property type="match status" value="1"/>
</dbReference>
<dbReference type="PANTHER" id="PTHR30454:SF0">
    <property type="entry name" value="4-HYDROXY-3-METHYLBUT-2-EN-1-YL DIPHOSPHATE SYNTHASE (FERREDOXIN), CHLOROPLASTIC"/>
    <property type="match status" value="1"/>
</dbReference>
<evidence type="ECO:0000256" key="3">
    <source>
        <dbReference type="ARBA" id="ARBA00023002"/>
    </source>
</evidence>
<dbReference type="Gene3D" id="3.20.20.20">
    <property type="entry name" value="Dihydropteroate synthase-like"/>
    <property type="match status" value="1"/>
</dbReference>
<reference evidence="10" key="1">
    <citation type="submission" date="2020-10" db="EMBL/GenBank/DDBJ databases">
        <authorList>
            <person name="Gilroy R."/>
        </authorList>
    </citation>
    <scope>NUCLEOTIDE SEQUENCE</scope>
    <source>
        <strain evidence="10">CHK160-1198</strain>
    </source>
</reference>
<dbReference type="GO" id="GO:0141197">
    <property type="term" value="F:4-hydroxy-3-methylbut-2-enyl-diphosphate synthase activity (flavodoxin)"/>
    <property type="evidence" value="ECO:0007669"/>
    <property type="project" value="UniProtKB-EC"/>
</dbReference>
<dbReference type="GO" id="GO:0005506">
    <property type="term" value="F:iron ion binding"/>
    <property type="evidence" value="ECO:0007669"/>
    <property type="project" value="InterPro"/>
</dbReference>
<dbReference type="Proteomes" id="UP000824099">
    <property type="component" value="Unassembled WGS sequence"/>
</dbReference>
<evidence type="ECO:0000256" key="5">
    <source>
        <dbReference type="ARBA" id="ARBA00023014"/>
    </source>
</evidence>
<dbReference type="Pfam" id="PF26540">
    <property type="entry name" value="GcpE_C"/>
    <property type="match status" value="1"/>
</dbReference>
<organism evidence="10 11">
    <name type="scientific">Candidatus Avacidaminococcus intestinavium</name>
    <dbReference type="NCBI Taxonomy" id="2840684"/>
    <lineage>
        <taxon>Bacteria</taxon>
        <taxon>Bacillati</taxon>
        <taxon>Bacillota</taxon>
        <taxon>Negativicutes</taxon>
        <taxon>Acidaminococcales</taxon>
        <taxon>Acidaminococcaceae</taxon>
        <taxon>Acidaminococcaceae incertae sedis</taxon>
        <taxon>Candidatus Avacidaminococcus</taxon>
    </lineage>
</organism>
<evidence type="ECO:0000259" key="8">
    <source>
        <dbReference type="Pfam" id="PF04551"/>
    </source>
</evidence>
<dbReference type="Gene3D" id="3.30.413.10">
    <property type="entry name" value="Sulfite Reductase Hemoprotein, domain 1"/>
    <property type="match status" value="1"/>
</dbReference>
<comment type="similarity">
    <text evidence="7">Belongs to the IspG family.</text>
</comment>
<dbReference type="InterPro" id="IPR058578">
    <property type="entry name" value="IspG_TIM"/>
</dbReference>
<evidence type="ECO:0000256" key="6">
    <source>
        <dbReference type="ARBA" id="ARBA00023229"/>
    </source>
</evidence>
<name>A0A9D1MQA8_9FIRM</name>
<evidence type="ECO:0000259" key="9">
    <source>
        <dbReference type="Pfam" id="PF26540"/>
    </source>
</evidence>
<dbReference type="HAMAP" id="MF_00159">
    <property type="entry name" value="IspG"/>
    <property type="match status" value="1"/>
</dbReference>
<keyword evidence="4 7" id="KW-0408">Iron</keyword>
<dbReference type="NCBIfam" id="TIGR00612">
    <property type="entry name" value="ispG_gcpE"/>
    <property type="match status" value="1"/>
</dbReference>